<dbReference type="Gene3D" id="3.30.565.10">
    <property type="entry name" value="Histidine kinase-like ATPase, C-terminal domain"/>
    <property type="match status" value="1"/>
</dbReference>
<evidence type="ECO:0000256" key="7">
    <source>
        <dbReference type="SAM" id="Coils"/>
    </source>
</evidence>
<evidence type="ECO:0000259" key="11">
    <source>
        <dbReference type="PROSITE" id="PS50112"/>
    </source>
</evidence>
<feature type="modified residue" description="4-aspartylphosphate" evidence="6">
    <location>
        <position position="884"/>
    </location>
</feature>
<dbReference type="SUPFAM" id="SSF52172">
    <property type="entry name" value="CheY-like"/>
    <property type="match status" value="1"/>
</dbReference>
<reference evidence="13 14" key="2">
    <citation type="submission" date="2020-03" db="EMBL/GenBank/DDBJ databases">
        <title>Roseomonas stagni sp. nov., isolated from pond water in Japan.</title>
        <authorList>
            <person name="Furuhata K."/>
            <person name="Miyamoto H."/>
            <person name="Goto K."/>
        </authorList>
    </citation>
    <scope>NUCLEOTIDE SEQUENCE [LARGE SCALE GENOMIC DNA]</scope>
    <source>
        <strain evidence="13 14">PeD5</strain>
    </source>
</reference>
<name>A0A6M1LVD1_9PROT</name>
<evidence type="ECO:0000313" key="14">
    <source>
        <dbReference type="Proteomes" id="UP000475385"/>
    </source>
</evidence>
<dbReference type="InterPro" id="IPR005467">
    <property type="entry name" value="His_kinase_dom"/>
</dbReference>
<dbReference type="Pfam" id="PF08448">
    <property type="entry name" value="PAS_4"/>
    <property type="match status" value="1"/>
</dbReference>
<evidence type="ECO:0000256" key="2">
    <source>
        <dbReference type="ARBA" id="ARBA00012438"/>
    </source>
</evidence>
<dbReference type="InterPro" id="IPR001610">
    <property type="entry name" value="PAC"/>
</dbReference>
<dbReference type="Proteomes" id="UP000475385">
    <property type="component" value="Unassembled WGS sequence"/>
</dbReference>
<dbReference type="Pfam" id="PF00072">
    <property type="entry name" value="Response_reg"/>
    <property type="match status" value="1"/>
</dbReference>
<feature type="coiled-coil region" evidence="7">
    <location>
        <begin position="534"/>
        <end position="585"/>
    </location>
</feature>
<dbReference type="InterPro" id="IPR003661">
    <property type="entry name" value="HisK_dim/P_dom"/>
</dbReference>
<dbReference type="EMBL" id="JAAIKB010000015">
    <property type="protein sequence ID" value="NGM23414.1"/>
    <property type="molecule type" value="Genomic_DNA"/>
</dbReference>
<feature type="domain" description="PAS" evidence="11">
    <location>
        <begin position="421"/>
        <end position="491"/>
    </location>
</feature>
<dbReference type="SUPFAM" id="SSF55785">
    <property type="entry name" value="PYP-like sensor domain (PAS domain)"/>
    <property type="match status" value="3"/>
</dbReference>
<dbReference type="InterPro" id="IPR052162">
    <property type="entry name" value="Sensor_kinase/Photoreceptor"/>
</dbReference>
<accession>A0A6M1LVD1</accession>
<dbReference type="SMART" id="SM00091">
    <property type="entry name" value="PAS"/>
    <property type="match status" value="3"/>
</dbReference>
<dbReference type="InterPro" id="IPR004358">
    <property type="entry name" value="Sig_transdc_His_kin-like_C"/>
</dbReference>
<proteinExistence type="predicted"/>
<dbReference type="Gene3D" id="1.10.287.130">
    <property type="match status" value="1"/>
</dbReference>
<dbReference type="SMART" id="SM00388">
    <property type="entry name" value="HisKA"/>
    <property type="match status" value="1"/>
</dbReference>
<evidence type="ECO:0000259" key="12">
    <source>
        <dbReference type="PROSITE" id="PS50113"/>
    </source>
</evidence>
<dbReference type="RefSeq" id="WP_164697337.1">
    <property type="nucleotide sequence ID" value="NZ_JAAIKB010000015.1"/>
</dbReference>
<evidence type="ECO:0000259" key="10">
    <source>
        <dbReference type="PROSITE" id="PS50110"/>
    </source>
</evidence>
<dbReference type="SMART" id="SM00086">
    <property type="entry name" value="PAC"/>
    <property type="match status" value="1"/>
</dbReference>
<keyword evidence="14" id="KW-1185">Reference proteome</keyword>
<reference evidence="13 14" key="1">
    <citation type="submission" date="2020-02" db="EMBL/GenBank/DDBJ databases">
        <authorList>
            <person name="Kim H.M."/>
            <person name="Jeon C.O."/>
        </authorList>
    </citation>
    <scope>NUCLEOTIDE SEQUENCE [LARGE SCALE GENOMIC DNA]</scope>
    <source>
        <strain evidence="13 14">PeD5</strain>
    </source>
</reference>
<feature type="domain" description="Histidine kinase" evidence="9">
    <location>
        <begin position="591"/>
        <end position="809"/>
    </location>
</feature>
<protein>
    <recommendedName>
        <fullName evidence="2">histidine kinase</fullName>
        <ecNumber evidence="2">2.7.13.3</ecNumber>
    </recommendedName>
</protein>
<dbReference type="FunFam" id="3.30.450.20:FF:000099">
    <property type="entry name" value="Sensory box sensor histidine kinase"/>
    <property type="match status" value="1"/>
</dbReference>
<organism evidence="13 14">
    <name type="scientific">Falsiroseomonas algicola</name>
    <dbReference type="NCBI Taxonomy" id="2716930"/>
    <lineage>
        <taxon>Bacteria</taxon>
        <taxon>Pseudomonadati</taxon>
        <taxon>Pseudomonadota</taxon>
        <taxon>Alphaproteobacteria</taxon>
        <taxon>Acetobacterales</taxon>
        <taxon>Roseomonadaceae</taxon>
        <taxon>Falsiroseomonas</taxon>
    </lineage>
</organism>
<dbReference type="EC" id="2.7.13.3" evidence="2"/>
<evidence type="ECO:0000259" key="9">
    <source>
        <dbReference type="PROSITE" id="PS50109"/>
    </source>
</evidence>
<keyword evidence="4" id="KW-0808">Transferase</keyword>
<dbReference type="InterPro" id="IPR000700">
    <property type="entry name" value="PAS-assoc_C"/>
</dbReference>
<feature type="domain" description="PAC" evidence="12">
    <location>
        <begin position="494"/>
        <end position="546"/>
    </location>
</feature>
<evidence type="ECO:0000256" key="4">
    <source>
        <dbReference type="ARBA" id="ARBA00022679"/>
    </source>
</evidence>
<dbReference type="CDD" id="cd00082">
    <property type="entry name" value="HisKA"/>
    <property type="match status" value="1"/>
</dbReference>
<dbReference type="InterPro" id="IPR035965">
    <property type="entry name" value="PAS-like_dom_sf"/>
</dbReference>
<dbReference type="PANTHER" id="PTHR43304:SF1">
    <property type="entry name" value="PAC DOMAIN-CONTAINING PROTEIN"/>
    <property type="match status" value="1"/>
</dbReference>
<dbReference type="SMART" id="SM00387">
    <property type="entry name" value="HATPase_c"/>
    <property type="match status" value="1"/>
</dbReference>
<dbReference type="PANTHER" id="PTHR43304">
    <property type="entry name" value="PHYTOCHROME-LIKE PROTEIN CPH1"/>
    <property type="match status" value="1"/>
</dbReference>
<keyword evidence="5" id="KW-0418">Kinase</keyword>
<evidence type="ECO:0000256" key="8">
    <source>
        <dbReference type="SAM" id="MobiDB-lite"/>
    </source>
</evidence>
<dbReference type="SUPFAM" id="SSF47384">
    <property type="entry name" value="Homodimeric domain of signal transducing histidine kinase"/>
    <property type="match status" value="1"/>
</dbReference>
<dbReference type="GO" id="GO:0000155">
    <property type="term" value="F:phosphorelay sensor kinase activity"/>
    <property type="evidence" value="ECO:0007669"/>
    <property type="project" value="InterPro"/>
</dbReference>
<evidence type="ECO:0000256" key="5">
    <source>
        <dbReference type="ARBA" id="ARBA00022777"/>
    </source>
</evidence>
<feature type="domain" description="PAS" evidence="11">
    <location>
        <begin position="174"/>
        <end position="219"/>
    </location>
</feature>
<feature type="domain" description="Response regulatory" evidence="10">
    <location>
        <begin position="833"/>
        <end position="948"/>
    </location>
</feature>
<dbReference type="SMART" id="SM00448">
    <property type="entry name" value="REC"/>
    <property type="match status" value="1"/>
</dbReference>
<dbReference type="InterPro" id="IPR036097">
    <property type="entry name" value="HisK_dim/P_sf"/>
</dbReference>
<dbReference type="InterPro" id="IPR013656">
    <property type="entry name" value="PAS_4"/>
</dbReference>
<sequence length="952" mass="102609">MPQQPPPPPVTSPASAPPRLPGTGPAAEAMRAVDWAATPLGPSSAWPASLRTLLAVMAGARQPMLLAWGPGRVLFYNDAAIPLLGTRHPAAMGVPHAEAGLAWLGPLLDGAFGGDAVHLDDIALPPPLAGAPEPAHFVLSCTPIAAEGGAAEGVLCTATETTAERGLQRAREAGEARARAVLASITDGFMAIDRDWRFTELNREAQRILGRSATDLVGRVIWAEYPGLLGSPFEDLYRHALEQGQAGSATAFYPDHDRWYEVRAFPAPDGLSVFFRDVTPDRRAAEALRESELRSRLALAAADLGIWEHDLTEDVLRLDARARAHFGIDAAATPFATLLSRIHPEDLPRLRAMVAAALDPARRGPVATEYRITDGETVRWLSIFGRVEFEGSGATARAIRGIGTTQDITARKAAEAALEESEARFRTLADAMPQMVWSTRPDGFHDYYNARWYDFTGTPEGSTDGEGWNDMFHPEDRETAWARWRHSLATGEPYEIEYRLRRRDGVYRWVLGRALPLRDEAGIIQRWFGTCTDIDDARQAAEVLARGRAELEQLVEARTADLLRAAEERRRAEEAMLQAEKLAALGQLTGGVAHDFNNLLQVVSSGAQLLRRPGLTEQRKTTILDGMVAAGQTARELTNQLLAFARHQPLAPQDFDLNARLLSLSRLLRQTLGSGIRITTDFAPDLWQAHCDPGQFEVALLNLAVNARDAMPRGGALVLRTRNATLPAAGERLAGDYIQLAVQDSGTGMTPAVLSRVFEPFFTTKGVGQGSGLGLAQVFGFVRQSGGDISIESEPGRGTTVLLHLPRRAGGGCATPAGPGAVIEALQTSRGRTVLVVEDNEQAGDFAAQMLEELGYRTLRALDAAEALALLAEEGEGIDAVFSDIVMPGAMGGIELAAEVRRRYPRLAIVMATGYSARLAGGRTLPGVEVLAKPYRLDDLAAALARALAGRP</sequence>
<dbReference type="AlphaFoldDB" id="A0A6M1LVD1"/>
<dbReference type="Gene3D" id="3.40.50.2300">
    <property type="match status" value="1"/>
</dbReference>
<dbReference type="CDD" id="cd00130">
    <property type="entry name" value="PAS"/>
    <property type="match status" value="3"/>
</dbReference>
<comment type="caution">
    <text evidence="13">The sequence shown here is derived from an EMBL/GenBank/DDBJ whole genome shotgun (WGS) entry which is preliminary data.</text>
</comment>
<feature type="region of interest" description="Disordered" evidence="8">
    <location>
        <begin position="1"/>
        <end position="26"/>
    </location>
</feature>
<gene>
    <name evidence="13" type="ORF">G3576_25600</name>
</gene>
<keyword evidence="3 6" id="KW-0597">Phosphoprotein</keyword>
<dbReference type="Pfam" id="PF08447">
    <property type="entry name" value="PAS_3"/>
    <property type="match status" value="1"/>
</dbReference>
<comment type="catalytic activity">
    <reaction evidence="1">
        <text>ATP + protein L-histidine = ADP + protein N-phospho-L-histidine.</text>
        <dbReference type="EC" id="2.7.13.3"/>
    </reaction>
</comment>
<dbReference type="NCBIfam" id="TIGR00229">
    <property type="entry name" value="sensory_box"/>
    <property type="match status" value="2"/>
</dbReference>
<feature type="compositionally biased region" description="Pro residues" evidence="8">
    <location>
        <begin position="1"/>
        <end position="20"/>
    </location>
</feature>
<dbReference type="PROSITE" id="PS50110">
    <property type="entry name" value="RESPONSE_REGULATORY"/>
    <property type="match status" value="1"/>
</dbReference>
<evidence type="ECO:0000256" key="3">
    <source>
        <dbReference type="ARBA" id="ARBA00022553"/>
    </source>
</evidence>
<dbReference type="SUPFAM" id="SSF55874">
    <property type="entry name" value="ATPase domain of HSP90 chaperone/DNA topoisomerase II/histidine kinase"/>
    <property type="match status" value="1"/>
</dbReference>
<dbReference type="Pfam" id="PF02518">
    <property type="entry name" value="HATPase_c"/>
    <property type="match status" value="1"/>
</dbReference>
<dbReference type="InterPro" id="IPR013655">
    <property type="entry name" value="PAS_fold_3"/>
</dbReference>
<evidence type="ECO:0000313" key="13">
    <source>
        <dbReference type="EMBL" id="NGM23414.1"/>
    </source>
</evidence>
<dbReference type="PROSITE" id="PS50112">
    <property type="entry name" value="PAS"/>
    <property type="match status" value="2"/>
</dbReference>
<dbReference type="Pfam" id="PF00512">
    <property type="entry name" value="HisKA"/>
    <property type="match status" value="1"/>
</dbReference>
<dbReference type="PRINTS" id="PR00344">
    <property type="entry name" value="BCTRLSENSOR"/>
</dbReference>
<evidence type="ECO:0000256" key="6">
    <source>
        <dbReference type="PROSITE-ProRule" id="PRU00169"/>
    </source>
</evidence>
<evidence type="ECO:0000256" key="1">
    <source>
        <dbReference type="ARBA" id="ARBA00000085"/>
    </source>
</evidence>
<dbReference type="InterPro" id="IPR000014">
    <property type="entry name" value="PAS"/>
</dbReference>
<keyword evidence="7" id="KW-0175">Coiled coil</keyword>
<dbReference type="PROSITE" id="PS50109">
    <property type="entry name" value="HIS_KIN"/>
    <property type="match status" value="1"/>
</dbReference>
<dbReference type="PROSITE" id="PS50113">
    <property type="entry name" value="PAC"/>
    <property type="match status" value="1"/>
</dbReference>
<dbReference type="InterPro" id="IPR011006">
    <property type="entry name" value="CheY-like_superfamily"/>
</dbReference>
<dbReference type="InterPro" id="IPR003594">
    <property type="entry name" value="HATPase_dom"/>
</dbReference>
<dbReference type="Gene3D" id="3.30.450.20">
    <property type="entry name" value="PAS domain"/>
    <property type="match status" value="4"/>
</dbReference>
<dbReference type="InterPro" id="IPR036890">
    <property type="entry name" value="HATPase_C_sf"/>
</dbReference>
<dbReference type="InterPro" id="IPR001789">
    <property type="entry name" value="Sig_transdc_resp-reg_receiver"/>
</dbReference>